<accession>A0A7H1N1U4</accession>
<name>A0A7H1N1U4_9PROT</name>
<comment type="caution">
    <text evidence="8">Lacks conserved residue(s) required for the propagation of feature annotation.</text>
</comment>
<evidence type="ECO:0000256" key="5">
    <source>
        <dbReference type="ARBA" id="ARBA00022692"/>
    </source>
</evidence>
<dbReference type="NCBIfam" id="NF008228">
    <property type="entry name" value="PRK10995.1"/>
    <property type="match status" value="1"/>
</dbReference>
<evidence type="ECO:0000256" key="7">
    <source>
        <dbReference type="ARBA" id="ARBA00023136"/>
    </source>
</evidence>
<dbReference type="KEGG" id="dvn:HQ394_10550"/>
<keyword evidence="3" id="KW-1003">Cell membrane</keyword>
<organism evidence="9 10">
    <name type="scientific">Defluviicoccus vanus</name>
    <dbReference type="NCBI Taxonomy" id="111831"/>
    <lineage>
        <taxon>Bacteria</taxon>
        <taxon>Pseudomonadati</taxon>
        <taxon>Pseudomonadota</taxon>
        <taxon>Alphaproteobacteria</taxon>
        <taxon>Rhodospirillales</taxon>
        <taxon>Rhodospirillaceae</taxon>
        <taxon>Defluviicoccus</taxon>
    </lineage>
</organism>
<evidence type="ECO:0000256" key="4">
    <source>
        <dbReference type="ARBA" id="ARBA00022519"/>
    </source>
</evidence>
<keyword evidence="6 8" id="KW-1133">Transmembrane helix</keyword>
<evidence type="ECO:0000313" key="10">
    <source>
        <dbReference type="Proteomes" id="UP000516369"/>
    </source>
</evidence>
<dbReference type="InterPro" id="IPR002771">
    <property type="entry name" value="Multi_antbiot-R_MarC"/>
</dbReference>
<dbReference type="NCBIfam" id="TIGR00427">
    <property type="entry name" value="NAAT family transporter"/>
    <property type="match status" value="1"/>
</dbReference>
<gene>
    <name evidence="9" type="ORF">HQ394_10550</name>
</gene>
<comment type="subcellular location">
    <subcellularLocation>
        <location evidence="1">Cell inner membrane</location>
        <topology evidence="1">Multi-pass membrane protein</topology>
    </subcellularLocation>
    <subcellularLocation>
        <location evidence="8">Cell membrane</location>
        <topology evidence="8">Multi-pass membrane protein</topology>
    </subcellularLocation>
</comment>
<keyword evidence="10" id="KW-1185">Reference proteome</keyword>
<dbReference type="PANTHER" id="PTHR33508">
    <property type="entry name" value="UPF0056 MEMBRANE PROTEIN YHCE"/>
    <property type="match status" value="1"/>
</dbReference>
<reference evidence="9 10" key="1">
    <citation type="submission" date="2020-05" db="EMBL/GenBank/DDBJ databases">
        <title>Complete closed genome sequence of Defluviicoccus vanus.</title>
        <authorList>
            <person name="Bessarab I."/>
            <person name="Arumugam K."/>
            <person name="Maszenan A.M."/>
            <person name="Seviour R.J."/>
            <person name="Williams R.B."/>
        </authorList>
    </citation>
    <scope>NUCLEOTIDE SEQUENCE [LARGE SCALE GENOMIC DNA]</scope>
    <source>
        <strain evidence="9 10">Ben 114</strain>
    </source>
</reference>
<dbReference type="Proteomes" id="UP000516369">
    <property type="component" value="Chromosome"/>
</dbReference>
<feature type="transmembrane region" description="Helical" evidence="8">
    <location>
        <begin position="77"/>
        <end position="99"/>
    </location>
</feature>
<dbReference type="GO" id="GO:0005886">
    <property type="term" value="C:plasma membrane"/>
    <property type="evidence" value="ECO:0007669"/>
    <property type="project" value="UniProtKB-SubCell"/>
</dbReference>
<evidence type="ECO:0000256" key="8">
    <source>
        <dbReference type="RuleBase" id="RU362048"/>
    </source>
</evidence>
<dbReference type="EMBL" id="CP053923">
    <property type="protein sequence ID" value="QNT69680.1"/>
    <property type="molecule type" value="Genomic_DNA"/>
</dbReference>
<evidence type="ECO:0000256" key="6">
    <source>
        <dbReference type="ARBA" id="ARBA00022989"/>
    </source>
</evidence>
<sequence>MCRPMQPGHFVEIVSLSLFGLLPIVNPFSVAPLFLTLTADMDERTRRQQALNACVYGFLILLTFLLLGSFIIDFFGISVSGIRVAGGLIIAFIGFRMLFPDPHPAMHTGAASDQRITDVSFTPLAMPSLAGPGSISLALSAAGRMQLQNGSPFYLTYGAVILGIALTFVIAYFTLLAASYMVRFLGRSGTDAMTRIFGFLLICIGVQFFLTGIASFFRLQVN</sequence>
<feature type="transmembrane region" description="Helical" evidence="8">
    <location>
        <begin position="13"/>
        <end position="38"/>
    </location>
</feature>
<dbReference type="Pfam" id="PF01914">
    <property type="entry name" value="MarC"/>
    <property type="match status" value="1"/>
</dbReference>
<comment type="similarity">
    <text evidence="2 8">Belongs to the UPF0056 (MarC) family.</text>
</comment>
<feature type="transmembrane region" description="Helical" evidence="8">
    <location>
        <begin position="196"/>
        <end position="217"/>
    </location>
</feature>
<keyword evidence="5 8" id="KW-0812">Transmembrane</keyword>
<evidence type="ECO:0000256" key="3">
    <source>
        <dbReference type="ARBA" id="ARBA00022475"/>
    </source>
</evidence>
<keyword evidence="7 8" id="KW-0472">Membrane</keyword>
<evidence type="ECO:0000256" key="2">
    <source>
        <dbReference type="ARBA" id="ARBA00009784"/>
    </source>
</evidence>
<feature type="transmembrane region" description="Helical" evidence="8">
    <location>
        <begin position="50"/>
        <end position="71"/>
    </location>
</feature>
<proteinExistence type="inferred from homology"/>
<protein>
    <recommendedName>
        <fullName evidence="8">UPF0056 membrane protein</fullName>
    </recommendedName>
</protein>
<evidence type="ECO:0000256" key="1">
    <source>
        <dbReference type="ARBA" id="ARBA00004429"/>
    </source>
</evidence>
<keyword evidence="4" id="KW-0997">Cell inner membrane</keyword>
<dbReference type="AlphaFoldDB" id="A0A7H1N1U4"/>
<dbReference type="PANTHER" id="PTHR33508:SF2">
    <property type="entry name" value="UPF0056 INNER MEMBRANE PROTEIN MARC"/>
    <property type="match status" value="1"/>
</dbReference>
<evidence type="ECO:0000313" key="9">
    <source>
        <dbReference type="EMBL" id="QNT69680.1"/>
    </source>
</evidence>
<feature type="transmembrane region" description="Helical" evidence="8">
    <location>
        <begin position="154"/>
        <end position="175"/>
    </location>
</feature>